<reference evidence="1" key="2">
    <citation type="submission" date="2025-09" db="UniProtKB">
        <authorList>
            <consortium name="Ensembl"/>
        </authorList>
    </citation>
    <scope>IDENTIFICATION</scope>
</reference>
<dbReference type="Ensembl" id="ENSHCOT00000017866.1">
    <property type="protein sequence ID" value="ENSHCOP00000024549.1"/>
    <property type="gene ID" value="ENSHCOG00000013986.1"/>
</dbReference>
<proteinExistence type="predicted"/>
<evidence type="ECO:0000313" key="2">
    <source>
        <dbReference type="Proteomes" id="UP000264820"/>
    </source>
</evidence>
<reference evidence="1" key="1">
    <citation type="submission" date="2025-08" db="UniProtKB">
        <authorList>
            <consortium name="Ensembl"/>
        </authorList>
    </citation>
    <scope>IDENTIFICATION</scope>
</reference>
<keyword evidence="2" id="KW-1185">Reference proteome</keyword>
<dbReference type="GeneTree" id="ENSGT00940000174692"/>
<accession>A0A3Q2Z1P0</accession>
<organism evidence="1 2">
    <name type="scientific">Hippocampus comes</name>
    <name type="common">Tiger tail seahorse</name>
    <dbReference type="NCBI Taxonomy" id="109280"/>
    <lineage>
        <taxon>Eukaryota</taxon>
        <taxon>Metazoa</taxon>
        <taxon>Chordata</taxon>
        <taxon>Craniata</taxon>
        <taxon>Vertebrata</taxon>
        <taxon>Euteleostomi</taxon>
        <taxon>Actinopterygii</taxon>
        <taxon>Neopterygii</taxon>
        <taxon>Teleostei</taxon>
        <taxon>Neoteleostei</taxon>
        <taxon>Acanthomorphata</taxon>
        <taxon>Syngnathiaria</taxon>
        <taxon>Syngnathiformes</taxon>
        <taxon>Syngnathoidei</taxon>
        <taxon>Syngnathidae</taxon>
        <taxon>Hippocampus</taxon>
    </lineage>
</organism>
<dbReference type="STRING" id="109280.ENSHCOP00000024549"/>
<dbReference type="Proteomes" id="UP000264820">
    <property type="component" value="Unplaced"/>
</dbReference>
<evidence type="ECO:0000313" key="1">
    <source>
        <dbReference type="Ensembl" id="ENSHCOP00000024549.1"/>
    </source>
</evidence>
<name>A0A3Q2Z1P0_HIPCM</name>
<protein>
    <submittedName>
        <fullName evidence="1">Uncharacterized protein</fullName>
    </submittedName>
</protein>
<sequence length="120" mass="13861">MRALQHRTTTWKSRCLFEMRSQTETKAYVCLLPQDALLQLAAVVDVRSLRVALRDVLQTLLPHTECVCVYTLEGNSRLLSDDPPHELPQEGKIRCVLFLCLFHICAARHRFAFEWLTAVH</sequence>
<dbReference type="AlphaFoldDB" id="A0A3Q2Z1P0"/>